<feature type="binding site" evidence="18">
    <location>
        <position position="25"/>
    </location>
    <ligand>
        <name>UDP-N-acetyl-alpha-D-glucosamine</name>
        <dbReference type="ChEBI" id="CHEBI:57705"/>
    </ligand>
</feature>
<comment type="catalytic activity">
    <reaction evidence="16 18">
        <text>N-acetyl-alpha-D-glucosamine 1-phosphate + UTP + H(+) = UDP-N-acetyl-alpha-D-glucosamine + diphosphate</text>
        <dbReference type="Rhea" id="RHEA:13509"/>
        <dbReference type="ChEBI" id="CHEBI:15378"/>
        <dbReference type="ChEBI" id="CHEBI:33019"/>
        <dbReference type="ChEBI" id="CHEBI:46398"/>
        <dbReference type="ChEBI" id="CHEBI:57705"/>
        <dbReference type="ChEBI" id="CHEBI:57776"/>
        <dbReference type="EC" id="2.7.7.23"/>
    </reaction>
</comment>
<feature type="binding site" evidence="18">
    <location>
        <position position="399"/>
    </location>
    <ligand>
        <name>acetyl-CoA</name>
        <dbReference type="ChEBI" id="CHEBI:57288"/>
    </ligand>
</feature>
<comment type="function">
    <text evidence="17 18">Catalyzes the last two sequential reactions in the de novo biosynthetic pathway for UDP-N-acetylglucosamine (UDP-GlcNAc). The C-terminal domain catalyzes the transfer of acetyl group from acetyl coenzyme A to glucosamine-1-phosphate (GlcN-1-P) to produce N-acetylglucosamine-1-phosphate (GlcNAc-1-P), which is converted into UDP-GlcNAc by the transfer of uridine 5-monophosphate (from uridine 5-triphosphate), a reaction catalyzed by the N-terminal domain.</text>
</comment>
<dbReference type="RefSeq" id="WP_193111822.1">
    <property type="nucleotide sequence ID" value="NZ_CP041406.1"/>
</dbReference>
<feature type="active site" description="Proton acceptor" evidence="18">
    <location>
        <position position="339"/>
    </location>
</feature>
<dbReference type="GO" id="GO:0008360">
    <property type="term" value="P:regulation of cell shape"/>
    <property type="evidence" value="ECO:0007669"/>
    <property type="project" value="UniProtKB-KW"/>
</dbReference>
<evidence type="ECO:0000313" key="21">
    <source>
        <dbReference type="Proteomes" id="UP000593580"/>
    </source>
</evidence>
<comment type="similarity">
    <text evidence="3 18">In the N-terminal section; belongs to the N-acetylglucosamine-1-phosphate uridyltransferase family.</text>
</comment>
<feature type="binding site" evidence="18">
    <location>
        <position position="328"/>
    </location>
    <ligand>
        <name>UDP-N-acetyl-alpha-D-glucosamine</name>
        <dbReference type="ChEBI" id="CHEBI:57705"/>
    </ligand>
</feature>
<feature type="binding site" evidence="18">
    <location>
        <position position="342"/>
    </location>
    <ligand>
        <name>UDP-N-acetyl-alpha-D-glucosamine</name>
        <dbReference type="ChEBI" id="CHEBI:57705"/>
    </ligand>
</feature>
<dbReference type="InterPro" id="IPR025877">
    <property type="entry name" value="MobA-like_NTP_Trfase"/>
</dbReference>
<dbReference type="NCBIfam" id="NF010939">
    <property type="entry name" value="PRK14359.1"/>
    <property type="match status" value="1"/>
</dbReference>
<evidence type="ECO:0000313" key="20">
    <source>
        <dbReference type="EMBL" id="QOP45577.1"/>
    </source>
</evidence>
<gene>
    <name evidence="18 20" type="primary">glmU</name>
    <name evidence="20" type="ORF">FM071_04465</name>
</gene>
<dbReference type="EC" id="2.3.1.157" evidence="18"/>
<dbReference type="GO" id="GO:0000902">
    <property type="term" value="P:cell morphogenesis"/>
    <property type="evidence" value="ECO:0007669"/>
    <property type="project" value="UniProtKB-UniRule"/>
</dbReference>
<dbReference type="NCBIfam" id="TIGR01173">
    <property type="entry name" value="glmU"/>
    <property type="match status" value="1"/>
</dbReference>
<protein>
    <recommendedName>
        <fullName evidence="18">Bifunctional protein GlmU</fullName>
    </recommendedName>
    <domain>
        <recommendedName>
            <fullName evidence="18">UDP-N-acetylglucosamine pyrophosphorylase</fullName>
            <ecNumber evidence="18">2.7.7.23</ecNumber>
        </recommendedName>
        <alternativeName>
            <fullName evidence="18">N-acetylglucosamine-1-phosphate uridyltransferase</fullName>
        </alternativeName>
    </domain>
    <domain>
        <recommendedName>
            <fullName evidence="18">Glucosamine-1-phosphate N-acetyltransferase</fullName>
            <ecNumber evidence="18">2.3.1.157</ecNumber>
        </recommendedName>
    </domain>
</protein>
<dbReference type="GO" id="GO:0000287">
    <property type="term" value="F:magnesium ion binding"/>
    <property type="evidence" value="ECO:0007669"/>
    <property type="project" value="UniProtKB-UniRule"/>
</dbReference>
<evidence type="ECO:0000256" key="16">
    <source>
        <dbReference type="ARBA" id="ARBA00048493"/>
    </source>
</evidence>
<keyword evidence="5 18" id="KW-0808">Transferase</keyword>
<evidence type="ECO:0000256" key="10">
    <source>
        <dbReference type="ARBA" id="ARBA00022960"/>
    </source>
</evidence>
<feature type="binding site" evidence="18">
    <location>
        <position position="311"/>
    </location>
    <ligand>
        <name>UDP-N-acetyl-alpha-D-glucosamine</name>
        <dbReference type="ChEBI" id="CHEBI:57705"/>
    </ligand>
</feature>
<evidence type="ECO:0000256" key="11">
    <source>
        <dbReference type="ARBA" id="ARBA00022984"/>
    </source>
</evidence>
<comment type="pathway">
    <text evidence="18">Nucleotide-sugar biosynthesis; UDP-N-acetyl-alpha-D-glucosamine biosynthesis; N-acetyl-alpha-D-glucosamine 1-phosphate from alpha-D-glucosamine 6-phosphate (route II): step 2/2.</text>
</comment>
<dbReference type="InterPro" id="IPR001451">
    <property type="entry name" value="Hexapep"/>
</dbReference>
<keyword evidence="13 18" id="KW-0012">Acyltransferase</keyword>
<dbReference type="GO" id="GO:0016020">
    <property type="term" value="C:membrane"/>
    <property type="evidence" value="ECO:0007669"/>
    <property type="project" value="GOC"/>
</dbReference>
<proteinExistence type="inferred from homology"/>
<evidence type="ECO:0000256" key="13">
    <source>
        <dbReference type="ARBA" id="ARBA00023315"/>
    </source>
</evidence>
<keyword evidence="10 18" id="KW-0133">Cell shape</keyword>
<feature type="binding site" evidence="18">
    <location>
        <position position="417"/>
    </location>
    <ligand>
        <name>acetyl-CoA</name>
        <dbReference type="ChEBI" id="CHEBI:57288"/>
    </ligand>
</feature>
<feature type="binding site" evidence="18">
    <location>
        <position position="105"/>
    </location>
    <ligand>
        <name>Mg(2+)</name>
        <dbReference type="ChEBI" id="CHEBI:18420"/>
    </ligand>
</feature>
<feature type="binding site" evidence="18">
    <location>
        <position position="138"/>
    </location>
    <ligand>
        <name>UDP-N-acetyl-alpha-D-glucosamine</name>
        <dbReference type="ChEBI" id="CHEBI:57705"/>
    </ligand>
</feature>
<evidence type="ECO:0000256" key="1">
    <source>
        <dbReference type="ARBA" id="ARBA00004496"/>
    </source>
</evidence>
<dbReference type="SUPFAM" id="SSF51161">
    <property type="entry name" value="Trimeric LpxA-like enzymes"/>
    <property type="match status" value="1"/>
</dbReference>
<dbReference type="KEGG" id="spal:FM071_04465"/>
<dbReference type="GO" id="GO:0003977">
    <property type="term" value="F:UDP-N-acetylglucosamine diphosphorylase activity"/>
    <property type="evidence" value="ECO:0007669"/>
    <property type="project" value="UniProtKB-UniRule"/>
</dbReference>
<dbReference type="AlphaFoldDB" id="A0A7M1B764"/>
<feature type="binding site" evidence="18">
    <location>
        <position position="381"/>
    </location>
    <ligand>
        <name>acetyl-CoA</name>
        <dbReference type="ChEBI" id="CHEBI:57288"/>
    </ligand>
</feature>
<dbReference type="GO" id="GO:0005737">
    <property type="term" value="C:cytoplasm"/>
    <property type="evidence" value="ECO:0007669"/>
    <property type="project" value="UniProtKB-SubCell"/>
</dbReference>
<comment type="caution">
    <text evidence="18">Lacks conserved residue(s) required for the propagation of feature annotation.</text>
</comment>
<dbReference type="HAMAP" id="MF_01631">
    <property type="entry name" value="GlmU"/>
    <property type="match status" value="1"/>
</dbReference>
<keyword evidence="6 18" id="KW-0548">Nucleotidyltransferase</keyword>
<evidence type="ECO:0000259" key="19">
    <source>
        <dbReference type="Pfam" id="PF12804"/>
    </source>
</evidence>
<feature type="binding site" evidence="18">
    <location>
        <position position="353"/>
    </location>
    <ligand>
        <name>UDP-N-acetyl-alpha-D-glucosamine</name>
        <dbReference type="ChEBI" id="CHEBI:57705"/>
    </ligand>
</feature>
<comment type="subunit">
    <text evidence="18">Homotrimer.</text>
</comment>
<evidence type="ECO:0000256" key="4">
    <source>
        <dbReference type="ARBA" id="ARBA00022490"/>
    </source>
</evidence>
<keyword evidence="12 18" id="KW-0511">Multifunctional enzyme</keyword>
<name>A0A7M1B764_9BACT</name>
<comment type="pathway">
    <text evidence="18">Bacterial outer membrane biogenesis; LPS lipid A biosynthesis.</text>
</comment>
<dbReference type="GO" id="GO:0009252">
    <property type="term" value="P:peptidoglycan biosynthetic process"/>
    <property type="evidence" value="ECO:0007669"/>
    <property type="project" value="UniProtKB-UniRule"/>
</dbReference>
<evidence type="ECO:0000256" key="2">
    <source>
        <dbReference type="ARBA" id="ARBA00007707"/>
    </source>
</evidence>
<dbReference type="CDD" id="cd03353">
    <property type="entry name" value="LbH_GlmU_C"/>
    <property type="match status" value="1"/>
</dbReference>
<dbReference type="EMBL" id="CP041406">
    <property type="protein sequence ID" value="QOP45577.1"/>
    <property type="molecule type" value="Genomic_DNA"/>
</dbReference>
<keyword evidence="9 18" id="KW-0460">Magnesium</keyword>
<comment type="cofactor">
    <cofactor evidence="18">
        <name>Mg(2+)</name>
        <dbReference type="ChEBI" id="CHEBI:18420"/>
    </cofactor>
    <text evidence="18">Binds 1 Mg(2+) ion per subunit.</text>
</comment>
<keyword evidence="4 18" id="KW-0963">Cytoplasm</keyword>
<dbReference type="GO" id="GO:0019134">
    <property type="term" value="F:glucosamine-1-phosphate N-acetyltransferase activity"/>
    <property type="evidence" value="ECO:0007669"/>
    <property type="project" value="UniProtKB-UniRule"/>
</dbReference>
<evidence type="ECO:0000256" key="8">
    <source>
        <dbReference type="ARBA" id="ARBA00022737"/>
    </source>
</evidence>
<dbReference type="InterPro" id="IPR011004">
    <property type="entry name" value="Trimer_LpxA-like_sf"/>
</dbReference>
<feature type="binding site" evidence="18">
    <location>
        <position position="224"/>
    </location>
    <ligand>
        <name>UDP-N-acetyl-alpha-D-glucosamine</name>
        <dbReference type="ChEBI" id="CHEBI:57705"/>
    </ligand>
</feature>
<feature type="binding site" evidence="18">
    <location>
        <position position="167"/>
    </location>
    <ligand>
        <name>UDP-N-acetyl-alpha-D-glucosamine</name>
        <dbReference type="ChEBI" id="CHEBI:57705"/>
    </ligand>
</feature>
<feature type="binding site" evidence="18">
    <location>
        <begin position="84"/>
        <end position="85"/>
    </location>
    <ligand>
        <name>UDP-N-acetyl-alpha-D-glucosamine</name>
        <dbReference type="ChEBI" id="CHEBI:57705"/>
    </ligand>
</feature>
<feature type="binding site" evidence="18">
    <location>
        <begin position="362"/>
        <end position="363"/>
    </location>
    <ligand>
        <name>acetyl-CoA</name>
        <dbReference type="ChEBI" id="CHEBI:57288"/>
    </ligand>
</feature>
<dbReference type="InterPro" id="IPR005882">
    <property type="entry name" value="Bifunctional_GlmU"/>
</dbReference>
<dbReference type="Pfam" id="PF00132">
    <property type="entry name" value="Hexapep"/>
    <property type="match status" value="1"/>
</dbReference>
<evidence type="ECO:0000256" key="15">
    <source>
        <dbReference type="ARBA" id="ARBA00048247"/>
    </source>
</evidence>
<dbReference type="EC" id="2.7.7.23" evidence="18"/>
<accession>A0A7M1B764</accession>
<comment type="catalytic activity">
    <reaction evidence="15 18">
        <text>alpha-D-glucosamine 1-phosphate + acetyl-CoA = N-acetyl-alpha-D-glucosamine 1-phosphate + CoA + H(+)</text>
        <dbReference type="Rhea" id="RHEA:13725"/>
        <dbReference type="ChEBI" id="CHEBI:15378"/>
        <dbReference type="ChEBI" id="CHEBI:57287"/>
        <dbReference type="ChEBI" id="CHEBI:57288"/>
        <dbReference type="ChEBI" id="CHEBI:57776"/>
        <dbReference type="ChEBI" id="CHEBI:58516"/>
        <dbReference type="EC" id="2.3.1.157"/>
    </reaction>
</comment>
<evidence type="ECO:0000256" key="14">
    <source>
        <dbReference type="ARBA" id="ARBA00023316"/>
    </source>
</evidence>
<dbReference type="InterPro" id="IPR029044">
    <property type="entry name" value="Nucleotide-diphossugar_trans"/>
</dbReference>
<evidence type="ECO:0000256" key="6">
    <source>
        <dbReference type="ARBA" id="ARBA00022695"/>
    </source>
</evidence>
<feature type="binding site" evidence="18">
    <location>
        <position position="356"/>
    </location>
    <ligand>
        <name>acetyl-CoA</name>
        <dbReference type="ChEBI" id="CHEBI:57288"/>
    </ligand>
</feature>
<keyword evidence="7 18" id="KW-0479">Metal-binding</keyword>
<dbReference type="InterPro" id="IPR038009">
    <property type="entry name" value="GlmU_C_LbH"/>
</dbReference>
<evidence type="ECO:0000256" key="12">
    <source>
        <dbReference type="ARBA" id="ARBA00023268"/>
    </source>
</evidence>
<feature type="binding site" evidence="18">
    <location>
        <position position="224"/>
    </location>
    <ligand>
        <name>Mg(2+)</name>
        <dbReference type="ChEBI" id="CHEBI:18420"/>
    </ligand>
</feature>
<dbReference type="GO" id="GO:0071555">
    <property type="term" value="P:cell wall organization"/>
    <property type="evidence" value="ECO:0007669"/>
    <property type="project" value="UniProtKB-KW"/>
</dbReference>
<comment type="similarity">
    <text evidence="2 18">In the C-terminal section; belongs to the transferase hexapeptide repeat family.</text>
</comment>
<dbReference type="PANTHER" id="PTHR43584:SF3">
    <property type="entry name" value="BIFUNCTIONAL PROTEIN GLMU"/>
    <property type="match status" value="1"/>
</dbReference>
<evidence type="ECO:0000256" key="3">
    <source>
        <dbReference type="ARBA" id="ARBA00007947"/>
    </source>
</evidence>
<dbReference type="GO" id="GO:0006048">
    <property type="term" value="P:UDP-N-acetylglucosamine biosynthetic process"/>
    <property type="evidence" value="ECO:0007669"/>
    <property type="project" value="UniProtKB-UniPathway"/>
</dbReference>
<dbReference type="Gene3D" id="2.160.10.10">
    <property type="entry name" value="Hexapeptide repeat proteins"/>
    <property type="match status" value="1"/>
</dbReference>
<dbReference type="Gene3D" id="3.90.550.10">
    <property type="entry name" value="Spore Coat Polysaccharide Biosynthesis Protein SpsA, Chain A"/>
    <property type="match status" value="1"/>
</dbReference>
<dbReference type="PANTHER" id="PTHR43584">
    <property type="entry name" value="NUCLEOTIDYL TRANSFERASE"/>
    <property type="match status" value="1"/>
</dbReference>
<keyword evidence="11 18" id="KW-0573">Peptidoglycan synthesis</keyword>
<dbReference type="CDD" id="cd02540">
    <property type="entry name" value="GT2_GlmU_N_bac"/>
    <property type="match status" value="1"/>
</dbReference>
<evidence type="ECO:0000256" key="9">
    <source>
        <dbReference type="ARBA" id="ARBA00022842"/>
    </source>
</evidence>
<reference evidence="20 21" key="1">
    <citation type="submission" date="2019-07" db="EMBL/GenBank/DDBJ databases">
        <title>Sulfurimonas paralvinellae sp. nov., a novel mesophilic, hydrogen- and sulfur-oxidizing chemolithoautotroph within the Epsilonproteo- bacteria isolated from a deep-sea hydrothermal vent polychaete nest, reclassification of Thiomicrospira denitrificans as Sulfurimonas denitrificans comb. nov. and emended description of the genus Sulfurimonas.</title>
        <authorList>
            <person name="Wang S."/>
            <person name="Jiang L."/>
            <person name="Shao Z."/>
        </authorList>
    </citation>
    <scope>NUCLEOTIDE SEQUENCE [LARGE SCALE GENOMIC DNA]</scope>
    <source>
        <strain evidence="20 21">GO25</strain>
    </source>
</reference>
<dbReference type="Proteomes" id="UP000593580">
    <property type="component" value="Chromosome"/>
</dbReference>
<comment type="pathway">
    <text evidence="18">Nucleotide-sugar biosynthesis; UDP-N-acetyl-alpha-D-glucosamine biosynthesis; UDP-N-acetyl-alpha-D-glucosamine from N-acetyl-alpha-D-glucosamine 1-phosphate: step 1/1.</text>
</comment>
<organism evidence="20 21">
    <name type="scientific">Sulfurimonas paralvinellae</name>
    <dbReference type="NCBI Taxonomy" id="317658"/>
    <lineage>
        <taxon>Bacteria</taxon>
        <taxon>Pseudomonadati</taxon>
        <taxon>Campylobacterota</taxon>
        <taxon>Epsilonproteobacteria</taxon>
        <taxon>Campylobacterales</taxon>
        <taxon>Sulfurimonadaceae</taxon>
        <taxon>Sulfurimonas</taxon>
    </lineage>
</organism>
<evidence type="ECO:0000256" key="18">
    <source>
        <dbReference type="HAMAP-Rule" id="MF_01631"/>
    </source>
</evidence>
<feature type="domain" description="MobA-like NTP transferase" evidence="19">
    <location>
        <begin position="9"/>
        <end position="124"/>
    </location>
</feature>
<dbReference type="UniPathway" id="UPA00973"/>
<comment type="subcellular location">
    <subcellularLocation>
        <location evidence="1 18">Cytoplasm</location>
    </subcellularLocation>
</comment>
<keyword evidence="8 18" id="KW-0677">Repeat</keyword>
<keyword evidence="14 18" id="KW-0961">Cell wall biogenesis/degradation</keyword>
<dbReference type="GO" id="GO:0009245">
    <property type="term" value="P:lipid A biosynthetic process"/>
    <property type="evidence" value="ECO:0007669"/>
    <property type="project" value="UniProtKB-UniRule"/>
</dbReference>
<dbReference type="InterPro" id="IPR050065">
    <property type="entry name" value="GlmU-like"/>
</dbReference>
<evidence type="ECO:0000256" key="17">
    <source>
        <dbReference type="ARBA" id="ARBA00049628"/>
    </source>
</evidence>
<feature type="region of interest" description="Pyrophosphorylase" evidence="18">
    <location>
        <begin position="1"/>
        <end position="226"/>
    </location>
</feature>
<evidence type="ECO:0000256" key="7">
    <source>
        <dbReference type="ARBA" id="ARBA00022723"/>
    </source>
</evidence>
<keyword evidence="21" id="KW-1185">Reference proteome</keyword>
<feature type="region of interest" description="Linker" evidence="18">
    <location>
        <begin position="227"/>
        <end position="247"/>
    </location>
</feature>
<dbReference type="Pfam" id="PF12804">
    <property type="entry name" value="NTP_transf_3"/>
    <property type="match status" value="1"/>
</dbReference>
<evidence type="ECO:0000256" key="5">
    <source>
        <dbReference type="ARBA" id="ARBA00022679"/>
    </source>
</evidence>
<feature type="binding site" evidence="18">
    <location>
        <position position="152"/>
    </location>
    <ligand>
        <name>UDP-N-acetyl-alpha-D-glucosamine</name>
        <dbReference type="ChEBI" id="CHEBI:57705"/>
    </ligand>
</feature>
<dbReference type="UniPathway" id="UPA00113">
    <property type="reaction ID" value="UER00532"/>
</dbReference>
<feature type="binding site" evidence="18">
    <location>
        <begin position="11"/>
        <end position="14"/>
    </location>
    <ligand>
        <name>UDP-N-acetyl-alpha-D-glucosamine</name>
        <dbReference type="ChEBI" id="CHEBI:57705"/>
    </ligand>
</feature>
<dbReference type="SUPFAM" id="SSF53448">
    <property type="entry name" value="Nucleotide-diphospho-sugar transferases"/>
    <property type="match status" value="1"/>
</dbReference>
<feature type="region of interest" description="N-acetyltransferase" evidence="18">
    <location>
        <begin position="248"/>
        <end position="437"/>
    </location>
</feature>
<sequence>MTEQQISIVILAAGKGSRMKSNKAKVLHSISGKPMLYHIIKESKKLSDDISVVVAHQKDAVIESMQHYFDNINFIEQDAKNYPGTGGAVMDIAPKYDKVLVLNGDMPLITADALKGFLELEADIIMSIFDLEDPNGYGRVIIRNNHVEYIVEQKDADDAELNVTTVNAGIYAFSKVILERYIPDLENDNAQQEYYLTDIIAMANEDECSIVPLLVDEEHFKGVNSKKDLAEAEVIMQRRIRDQWMRDGVSMQLPETIYIEEGVVFEGECSVENNCRITGESKIINSHIKAGSVVEDSIMQNSDCGPMAHLRPLTQLRDTHIGNFVETKKATLTGVKAGHLSYLGDADIDKGTNIGAGTITCNYDGINKYKTIIGKNVFIGSDSQLVAPVTIGDDVMIAAGTTVTSGTIESGNLVLSRTKMRLVKDFYYKFFGKKQDT</sequence>